<accession>A0A7G5FDC4</accession>
<dbReference type="EMBL" id="CP059833">
    <property type="protein sequence ID" value="QMV84615.1"/>
    <property type="molecule type" value="Genomic_DNA"/>
</dbReference>
<keyword evidence="2" id="KW-0732">Signal</keyword>
<dbReference type="Pfam" id="PF01297">
    <property type="entry name" value="ZnuA"/>
    <property type="match status" value="1"/>
</dbReference>
<dbReference type="PROSITE" id="PS51257">
    <property type="entry name" value="PROKAR_LIPOPROTEIN"/>
    <property type="match status" value="1"/>
</dbReference>
<dbReference type="AlphaFoldDB" id="A0A7G5FDC4"/>
<dbReference type="InterPro" id="IPR006127">
    <property type="entry name" value="ZnuA-like"/>
</dbReference>
<dbReference type="SUPFAM" id="SSF53807">
    <property type="entry name" value="Helical backbone' metal receptor"/>
    <property type="match status" value="1"/>
</dbReference>
<dbReference type="PANTHER" id="PTHR42953">
    <property type="entry name" value="HIGH-AFFINITY ZINC UPTAKE SYSTEM PROTEIN ZNUA-RELATED"/>
    <property type="match status" value="1"/>
</dbReference>
<name>A0A7G5FDC4_9CORY</name>
<reference evidence="3 4" key="1">
    <citation type="submission" date="2020-07" db="EMBL/GenBank/DDBJ databases">
        <title>non toxigenic Corynebacterium sp. nov from a clinical source.</title>
        <authorList>
            <person name="Bernier A.-M."/>
            <person name="Bernard K."/>
        </authorList>
    </citation>
    <scope>NUCLEOTIDE SEQUENCE [LARGE SCALE GENOMIC DNA]</scope>
    <source>
        <strain evidence="4">NML 93-0612</strain>
    </source>
</reference>
<feature type="signal peptide" evidence="2">
    <location>
        <begin position="1"/>
        <end position="22"/>
    </location>
</feature>
<keyword evidence="4" id="KW-1185">Reference proteome</keyword>
<dbReference type="GO" id="GO:0030001">
    <property type="term" value="P:metal ion transport"/>
    <property type="evidence" value="ECO:0007669"/>
    <property type="project" value="InterPro"/>
</dbReference>
<feature type="chain" id="PRO_5039123847" evidence="2">
    <location>
        <begin position="23"/>
        <end position="336"/>
    </location>
</feature>
<dbReference type="RefSeq" id="WP_182385423.1">
    <property type="nucleotide sequence ID" value="NZ_CP059833.1"/>
</dbReference>
<gene>
    <name evidence="3" type="ORF">HW450_09635</name>
</gene>
<evidence type="ECO:0000313" key="3">
    <source>
        <dbReference type="EMBL" id="QMV84615.1"/>
    </source>
</evidence>
<evidence type="ECO:0000313" key="4">
    <source>
        <dbReference type="Proteomes" id="UP000515570"/>
    </source>
</evidence>
<feature type="compositionally biased region" description="Basic and acidic residues" evidence="1">
    <location>
        <begin position="120"/>
        <end position="159"/>
    </location>
</feature>
<protein>
    <submittedName>
        <fullName evidence="3">Zinc ABC transporter substrate-binding protein</fullName>
    </submittedName>
</protein>
<sequence>MPKTLKTAVATVAAVGAALGMASCSSDENKTENDKISIVASTQVWADVVDTVTDDDRVEISAIVTGNDMDPHSFEPTAKDMAKAEKADIIVVGGGGYDSWLYSAVDKGKVIHALELTEHDHDHGHEGHDHGTAEAKATEEAHDHNHGHEGHDHGHEGHNHGAAGAEENEHVWYNTSALTQVAEDTAKQIQKLNPEVKVNLDAAKQKIKALDSRIHALPEAKVAQTHPIADHILAHTHMTDVTPADYRATTLSEAEPSAAELNAMLEMVNSGEVQLLVDTPQTKTPYSTRIREAAEAKNIPVVEVNETPEKGTNFFTEFDRAISDFEKATEHIGHNH</sequence>
<dbReference type="InterPro" id="IPR050492">
    <property type="entry name" value="Bact_metal-bind_prot9"/>
</dbReference>
<organism evidence="3 4">
    <name type="scientific">Corynebacterium hindlerae</name>
    <dbReference type="NCBI Taxonomy" id="699041"/>
    <lineage>
        <taxon>Bacteria</taxon>
        <taxon>Bacillati</taxon>
        <taxon>Actinomycetota</taxon>
        <taxon>Actinomycetes</taxon>
        <taxon>Mycobacteriales</taxon>
        <taxon>Corynebacteriaceae</taxon>
        <taxon>Corynebacterium</taxon>
    </lineage>
</organism>
<evidence type="ECO:0000256" key="1">
    <source>
        <dbReference type="SAM" id="MobiDB-lite"/>
    </source>
</evidence>
<dbReference type="GO" id="GO:0046872">
    <property type="term" value="F:metal ion binding"/>
    <property type="evidence" value="ECO:0007669"/>
    <property type="project" value="InterPro"/>
</dbReference>
<feature type="region of interest" description="Disordered" evidence="1">
    <location>
        <begin position="120"/>
        <end position="162"/>
    </location>
</feature>
<proteinExistence type="predicted"/>
<evidence type="ECO:0000256" key="2">
    <source>
        <dbReference type="SAM" id="SignalP"/>
    </source>
</evidence>
<dbReference type="Gene3D" id="3.40.50.1980">
    <property type="entry name" value="Nitrogenase molybdenum iron protein domain"/>
    <property type="match status" value="1"/>
</dbReference>
<dbReference type="Proteomes" id="UP000515570">
    <property type="component" value="Chromosome"/>
</dbReference>